<dbReference type="EMBL" id="QGKX02001347">
    <property type="protein sequence ID" value="KAF3524695.1"/>
    <property type="molecule type" value="Genomic_DNA"/>
</dbReference>
<dbReference type="InterPro" id="IPR000668">
    <property type="entry name" value="Peptidase_C1A_C"/>
</dbReference>
<accession>A0A8S9PRR4</accession>
<name>A0A8S9PRR4_BRACR</name>
<dbReference type="AlphaFoldDB" id="A0A8S9PRR4"/>
<evidence type="ECO:0000313" key="3">
    <source>
        <dbReference type="Proteomes" id="UP000712600"/>
    </source>
</evidence>
<sequence length="126" mass="14496">MRSVDLSLGYKGREARDYDGTDESGKGLDDVWGVEKDIAKSQNEWKKVLGYNSGDPISAWWYVKHHIFVPRDFTHYKSGVYKHISGTNIGGHSDKLIGWKTSDDGEDYWCALDYKLAIIEYRLQFV</sequence>
<feature type="domain" description="Peptidase C1A papain C-terminal" evidence="1">
    <location>
        <begin position="64"/>
        <end position="110"/>
    </location>
</feature>
<dbReference type="GO" id="GO:0008234">
    <property type="term" value="F:cysteine-type peptidase activity"/>
    <property type="evidence" value="ECO:0007669"/>
    <property type="project" value="InterPro"/>
</dbReference>
<evidence type="ECO:0000259" key="1">
    <source>
        <dbReference type="Pfam" id="PF00112"/>
    </source>
</evidence>
<protein>
    <recommendedName>
        <fullName evidence="1">Peptidase C1A papain C-terminal domain-containing protein</fullName>
    </recommendedName>
</protein>
<organism evidence="2 3">
    <name type="scientific">Brassica cretica</name>
    <name type="common">Mustard</name>
    <dbReference type="NCBI Taxonomy" id="69181"/>
    <lineage>
        <taxon>Eukaryota</taxon>
        <taxon>Viridiplantae</taxon>
        <taxon>Streptophyta</taxon>
        <taxon>Embryophyta</taxon>
        <taxon>Tracheophyta</taxon>
        <taxon>Spermatophyta</taxon>
        <taxon>Magnoliopsida</taxon>
        <taxon>eudicotyledons</taxon>
        <taxon>Gunneridae</taxon>
        <taxon>Pentapetalae</taxon>
        <taxon>rosids</taxon>
        <taxon>malvids</taxon>
        <taxon>Brassicales</taxon>
        <taxon>Brassicaceae</taxon>
        <taxon>Brassiceae</taxon>
        <taxon>Brassica</taxon>
    </lineage>
</organism>
<dbReference type="Gene3D" id="3.90.70.10">
    <property type="entry name" value="Cysteine proteinases"/>
    <property type="match status" value="1"/>
</dbReference>
<dbReference type="Proteomes" id="UP000712600">
    <property type="component" value="Unassembled WGS sequence"/>
</dbReference>
<dbReference type="GO" id="GO:0006508">
    <property type="term" value="P:proteolysis"/>
    <property type="evidence" value="ECO:0007669"/>
    <property type="project" value="InterPro"/>
</dbReference>
<comment type="caution">
    <text evidence="2">The sequence shown here is derived from an EMBL/GenBank/DDBJ whole genome shotgun (WGS) entry which is preliminary data.</text>
</comment>
<evidence type="ECO:0000313" key="2">
    <source>
        <dbReference type="EMBL" id="KAF3524695.1"/>
    </source>
</evidence>
<dbReference type="Pfam" id="PF00112">
    <property type="entry name" value="Peptidase_C1"/>
    <property type="match status" value="1"/>
</dbReference>
<dbReference type="InterPro" id="IPR038765">
    <property type="entry name" value="Papain-like_cys_pep_sf"/>
</dbReference>
<reference evidence="2" key="1">
    <citation type="submission" date="2019-12" db="EMBL/GenBank/DDBJ databases">
        <title>Genome sequencing and annotation of Brassica cretica.</title>
        <authorList>
            <person name="Studholme D.J."/>
            <person name="Sarris P."/>
        </authorList>
    </citation>
    <scope>NUCLEOTIDE SEQUENCE</scope>
    <source>
        <strain evidence="2">PFS-109/04</strain>
        <tissue evidence="2">Leaf</tissue>
    </source>
</reference>
<proteinExistence type="predicted"/>
<dbReference type="SUPFAM" id="SSF54001">
    <property type="entry name" value="Cysteine proteinases"/>
    <property type="match status" value="1"/>
</dbReference>
<gene>
    <name evidence="2" type="ORF">F2Q69_00048484</name>
</gene>